<dbReference type="PANTHER" id="PTHR30126">
    <property type="entry name" value="HTH-TYPE TRANSCRIPTIONAL REGULATOR"/>
    <property type="match status" value="1"/>
</dbReference>
<dbReference type="InterPro" id="IPR036388">
    <property type="entry name" value="WH-like_DNA-bd_sf"/>
</dbReference>
<keyword evidence="2" id="KW-0805">Transcription regulation</keyword>
<gene>
    <name evidence="6" type="primary">mkaC</name>
    <name evidence="6" type="ORF">ERS008667_02987</name>
</gene>
<evidence type="ECO:0000259" key="5">
    <source>
        <dbReference type="PROSITE" id="PS50931"/>
    </source>
</evidence>
<dbReference type="Proteomes" id="UP000038204">
    <property type="component" value="Unassembled WGS sequence"/>
</dbReference>
<dbReference type="Pfam" id="PF00126">
    <property type="entry name" value="HTH_1"/>
    <property type="match status" value="1"/>
</dbReference>
<evidence type="ECO:0000313" key="6">
    <source>
        <dbReference type="EMBL" id="CNI29845.1"/>
    </source>
</evidence>
<name>A0A0T9QVQ2_9GAMM</name>
<evidence type="ECO:0000313" key="7">
    <source>
        <dbReference type="Proteomes" id="UP000038204"/>
    </source>
</evidence>
<evidence type="ECO:0000256" key="4">
    <source>
        <dbReference type="ARBA" id="ARBA00023163"/>
    </source>
</evidence>
<dbReference type="GO" id="GO:0003700">
    <property type="term" value="F:DNA-binding transcription factor activity"/>
    <property type="evidence" value="ECO:0007669"/>
    <property type="project" value="InterPro"/>
</dbReference>
<dbReference type="EMBL" id="CQBK01000022">
    <property type="protein sequence ID" value="CNI29845.1"/>
    <property type="molecule type" value="Genomic_DNA"/>
</dbReference>
<sequence>MFISKELLNFITVANVKSLGKASELLFVTRSPICRSLKKLEHTLGVKLFIRKGQGLILTEDGIILYNKVFTLYCQLDELQNLYRRERLSLIEYN</sequence>
<evidence type="ECO:0000256" key="3">
    <source>
        <dbReference type="ARBA" id="ARBA00023125"/>
    </source>
</evidence>
<dbReference type="InterPro" id="IPR000847">
    <property type="entry name" value="LysR_HTH_N"/>
</dbReference>
<proteinExistence type="inferred from homology"/>
<dbReference type="Gene3D" id="1.10.10.10">
    <property type="entry name" value="Winged helix-like DNA-binding domain superfamily/Winged helix DNA-binding domain"/>
    <property type="match status" value="1"/>
</dbReference>
<feature type="domain" description="HTH lysR-type" evidence="5">
    <location>
        <begin position="2"/>
        <end position="59"/>
    </location>
</feature>
<accession>A0A0T9QVQ2</accession>
<comment type="similarity">
    <text evidence="1">Belongs to the LysR transcriptional regulatory family.</text>
</comment>
<keyword evidence="3" id="KW-0238">DNA-binding</keyword>
<reference evidence="6 7" key="1">
    <citation type="submission" date="2015-03" db="EMBL/GenBank/DDBJ databases">
        <authorList>
            <person name="Murphy D."/>
        </authorList>
    </citation>
    <scope>NUCLEOTIDE SEQUENCE [LARGE SCALE GENOMIC DNA]</scope>
    <source>
        <strain evidence="6 7">Y233</strain>
    </source>
</reference>
<dbReference type="InterPro" id="IPR036390">
    <property type="entry name" value="WH_DNA-bd_sf"/>
</dbReference>
<evidence type="ECO:0000256" key="2">
    <source>
        <dbReference type="ARBA" id="ARBA00023015"/>
    </source>
</evidence>
<dbReference type="SUPFAM" id="SSF46785">
    <property type="entry name" value="Winged helix' DNA-binding domain"/>
    <property type="match status" value="1"/>
</dbReference>
<dbReference type="PROSITE" id="PS50931">
    <property type="entry name" value="HTH_LYSR"/>
    <property type="match status" value="1"/>
</dbReference>
<evidence type="ECO:0000256" key="1">
    <source>
        <dbReference type="ARBA" id="ARBA00009437"/>
    </source>
</evidence>
<protein>
    <submittedName>
        <fullName evidence="6">LysR family transcriptional regulator</fullName>
    </submittedName>
</protein>
<organism evidence="6 7">
    <name type="scientific">Yersinia similis</name>
    <dbReference type="NCBI Taxonomy" id="367190"/>
    <lineage>
        <taxon>Bacteria</taxon>
        <taxon>Pseudomonadati</taxon>
        <taxon>Pseudomonadota</taxon>
        <taxon>Gammaproteobacteria</taxon>
        <taxon>Enterobacterales</taxon>
        <taxon>Yersiniaceae</taxon>
        <taxon>Yersinia</taxon>
    </lineage>
</organism>
<dbReference type="GO" id="GO:0000976">
    <property type="term" value="F:transcription cis-regulatory region binding"/>
    <property type="evidence" value="ECO:0007669"/>
    <property type="project" value="TreeGrafter"/>
</dbReference>
<dbReference type="RefSeq" id="WP_048677769.1">
    <property type="nucleotide sequence ID" value="NZ_CHJS01000032.1"/>
</dbReference>
<dbReference type="PANTHER" id="PTHR30126:SF40">
    <property type="entry name" value="HTH-TYPE TRANSCRIPTIONAL REGULATOR GLTR"/>
    <property type="match status" value="1"/>
</dbReference>
<keyword evidence="4" id="KW-0804">Transcription</keyword>
<dbReference type="AlphaFoldDB" id="A0A0T9QVQ2"/>